<organism evidence="2 3">
    <name type="scientific">Streptomyces triticirhizae</name>
    <dbReference type="NCBI Taxonomy" id="2483353"/>
    <lineage>
        <taxon>Bacteria</taxon>
        <taxon>Bacillati</taxon>
        <taxon>Actinomycetota</taxon>
        <taxon>Actinomycetes</taxon>
        <taxon>Kitasatosporales</taxon>
        <taxon>Streptomycetaceae</taxon>
        <taxon>Streptomyces</taxon>
    </lineage>
</organism>
<feature type="region of interest" description="Disordered" evidence="1">
    <location>
        <begin position="66"/>
        <end position="93"/>
    </location>
</feature>
<comment type="caution">
    <text evidence="2">The sequence shown here is derived from an EMBL/GenBank/DDBJ whole genome shotgun (WGS) entry which is preliminary data.</text>
</comment>
<keyword evidence="3" id="KW-1185">Reference proteome</keyword>
<dbReference type="EMBL" id="RFFJ01000009">
    <property type="protein sequence ID" value="RMI45218.1"/>
    <property type="molecule type" value="Genomic_DNA"/>
</dbReference>
<gene>
    <name evidence="2" type="ORF">EBN88_03520</name>
</gene>
<evidence type="ECO:0000256" key="1">
    <source>
        <dbReference type="SAM" id="MobiDB-lite"/>
    </source>
</evidence>
<evidence type="ECO:0000313" key="3">
    <source>
        <dbReference type="Proteomes" id="UP000278673"/>
    </source>
</evidence>
<name>A0A3M2MDE2_9ACTN</name>
<reference evidence="2 3" key="1">
    <citation type="submission" date="2018-10" db="EMBL/GenBank/DDBJ databases">
        <title>Isolation, diversity and antifungal activity of actinobacteria from wheat.</title>
        <authorList>
            <person name="Han C."/>
        </authorList>
    </citation>
    <scope>NUCLEOTIDE SEQUENCE [LARGE SCALE GENOMIC DNA]</scope>
    <source>
        <strain evidence="2 3">NEAU-YY642</strain>
    </source>
</reference>
<dbReference type="Proteomes" id="UP000278673">
    <property type="component" value="Unassembled WGS sequence"/>
</dbReference>
<sequence>MWRVLLADGTRALTTQGHWAEALPHVEAHQGIGTRTIDDRQVAVLAALTGQDTGTAARLLAETVPATPGNGQWSESSRRCAGAPPVGRLTEHWPPRWTPALRARRNTA</sequence>
<accession>A0A3M2MDE2</accession>
<evidence type="ECO:0000313" key="2">
    <source>
        <dbReference type="EMBL" id="RMI45218.1"/>
    </source>
</evidence>
<protein>
    <submittedName>
        <fullName evidence="2">Uncharacterized protein</fullName>
    </submittedName>
</protein>
<proteinExistence type="predicted"/>
<dbReference type="AlphaFoldDB" id="A0A3M2MDE2"/>